<keyword evidence="5" id="KW-1185">Reference proteome</keyword>
<keyword evidence="2" id="KW-0732">Signal</keyword>
<dbReference type="SUPFAM" id="SSF52833">
    <property type="entry name" value="Thioredoxin-like"/>
    <property type="match status" value="1"/>
</dbReference>
<dbReference type="InterPro" id="IPR050553">
    <property type="entry name" value="Thioredoxin_ResA/DsbE_sf"/>
</dbReference>
<dbReference type="Proteomes" id="UP000198814">
    <property type="component" value="Unassembled WGS sequence"/>
</dbReference>
<evidence type="ECO:0000313" key="4">
    <source>
        <dbReference type="EMBL" id="SEO29468.1"/>
    </source>
</evidence>
<organism evidence="4 5">
    <name type="scientific">Nitrosomonas oligotropha</name>
    <dbReference type="NCBI Taxonomy" id="42354"/>
    <lineage>
        <taxon>Bacteria</taxon>
        <taxon>Pseudomonadati</taxon>
        <taxon>Pseudomonadota</taxon>
        <taxon>Betaproteobacteria</taxon>
        <taxon>Nitrosomonadales</taxon>
        <taxon>Nitrosomonadaceae</taxon>
        <taxon>Nitrosomonas</taxon>
    </lineage>
</organism>
<dbReference type="GO" id="GO:0015036">
    <property type="term" value="F:disulfide oxidoreductase activity"/>
    <property type="evidence" value="ECO:0007669"/>
    <property type="project" value="UniProtKB-ARBA"/>
</dbReference>
<dbReference type="PANTHER" id="PTHR42852:SF13">
    <property type="entry name" value="PROTEIN DIPZ"/>
    <property type="match status" value="1"/>
</dbReference>
<keyword evidence="4" id="KW-0413">Isomerase</keyword>
<evidence type="ECO:0000256" key="2">
    <source>
        <dbReference type="SAM" id="SignalP"/>
    </source>
</evidence>
<accession>A0A1H8NJ48</accession>
<dbReference type="EMBL" id="FODO01000007">
    <property type="protein sequence ID" value="SEO29468.1"/>
    <property type="molecule type" value="Genomic_DNA"/>
</dbReference>
<evidence type="ECO:0000313" key="5">
    <source>
        <dbReference type="Proteomes" id="UP000198814"/>
    </source>
</evidence>
<feature type="chain" id="PRO_5011622941" evidence="2">
    <location>
        <begin position="30"/>
        <end position="166"/>
    </location>
</feature>
<dbReference type="InterPro" id="IPR000866">
    <property type="entry name" value="AhpC/TSA"/>
</dbReference>
<dbReference type="GO" id="GO:0016853">
    <property type="term" value="F:isomerase activity"/>
    <property type="evidence" value="ECO:0007669"/>
    <property type="project" value="UniProtKB-KW"/>
</dbReference>
<sequence>METLRKMMKRNVKVLFCLIVLLLSFSVQAFQFQDTTGKIHKLTDYKGRWVLVNFWATWCPPCLKEIPDLIALYEQREDLIVIGVAMDVDDPKVVMDFVKSMSINYPIVLGDRKIASQLDDVSLLPSTYFFDPEGNPAARQQGIISRESIEEFIDSKSNKKSINQKH</sequence>
<evidence type="ECO:0000259" key="3">
    <source>
        <dbReference type="PROSITE" id="PS51352"/>
    </source>
</evidence>
<dbReference type="CDD" id="cd02966">
    <property type="entry name" value="TlpA_like_family"/>
    <property type="match status" value="1"/>
</dbReference>
<dbReference type="AlphaFoldDB" id="A0A1H8NJ48"/>
<dbReference type="RefSeq" id="WP_256206152.1">
    <property type="nucleotide sequence ID" value="NZ_FNOE01000014.1"/>
</dbReference>
<dbReference type="PROSITE" id="PS00194">
    <property type="entry name" value="THIOREDOXIN_1"/>
    <property type="match status" value="1"/>
</dbReference>
<dbReference type="PROSITE" id="PS51352">
    <property type="entry name" value="THIOREDOXIN_2"/>
    <property type="match status" value="1"/>
</dbReference>
<feature type="signal peptide" evidence="2">
    <location>
        <begin position="1"/>
        <end position="29"/>
    </location>
</feature>
<dbReference type="STRING" id="42354.SAMN05216333_107129"/>
<dbReference type="GO" id="GO:0016209">
    <property type="term" value="F:antioxidant activity"/>
    <property type="evidence" value="ECO:0007669"/>
    <property type="project" value="InterPro"/>
</dbReference>
<dbReference type="PANTHER" id="PTHR42852">
    <property type="entry name" value="THIOL:DISULFIDE INTERCHANGE PROTEIN DSBE"/>
    <property type="match status" value="1"/>
</dbReference>
<name>A0A1H8NJ48_9PROT</name>
<evidence type="ECO:0000256" key="1">
    <source>
        <dbReference type="ARBA" id="ARBA00023284"/>
    </source>
</evidence>
<gene>
    <name evidence="4" type="ORF">SAMN05216333_107129</name>
</gene>
<dbReference type="InterPro" id="IPR036249">
    <property type="entry name" value="Thioredoxin-like_sf"/>
</dbReference>
<proteinExistence type="predicted"/>
<dbReference type="InterPro" id="IPR017937">
    <property type="entry name" value="Thioredoxin_CS"/>
</dbReference>
<keyword evidence="1" id="KW-0676">Redox-active center</keyword>
<dbReference type="Gene3D" id="3.40.30.10">
    <property type="entry name" value="Glutaredoxin"/>
    <property type="match status" value="1"/>
</dbReference>
<dbReference type="InterPro" id="IPR013766">
    <property type="entry name" value="Thioredoxin_domain"/>
</dbReference>
<dbReference type="Pfam" id="PF00578">
    <property type="entry name" value="AhpC-TSA"/>
    <property type="match status" value="1"/>
</dbReference>
<reference evidence="5" key="1">
    <citation type="submission" date="2016-10" db="EMBL/GenBank/DDBJ databases">
        <authorList>
            <person name="Varghese N."/>
            <person name="Submissions S."/>
        </authorList>
    </citation>
    <scope>NUCLEOTIDE SEQUENCE [LARGE SCALE GENOMIC DNA]</scope>
    <source>
        <strain evidence="5">Nm76</strain>
    </source>
</reference>
<protein>
    <submittedName>
        <fullName evidence="4">Thiol-disulfide isomerase or thioredoxin</fullName>
    </submittedName>
</protein>
<feature type="domain" description="Thioredoxin" evidence="3">
    <location>
        <begin position="21"/>
        <end position="158"/>
    </location>
</feature>